<name>A0ABR3IVD0_9AGAR</name>
<evidence type="ECO:0000256" key="1">
    <source>
        <dbReference type="ARBA" id="ARBA00004370"/>
    </source>
</evidence>
<organism evidence="7 8">
    <name type="scientific">Hohenbuehelia grisea</name>
    <dbReference type="NCBI Taxonomy" id="104357"/>
    <lineage>
        <taxon>Eukaryota</taxon>
        <taxon>Fungi</taxon>
        <taxon>Dikarya</taxon>
        <taxon>Basidiomycota</taxon>
        <taxon>Agaricomycotina</taxon>
        <taxon>Agaricomycetes</taxon>
        <taxon>Agaricomycetidae</taxon>
        <taxon>Agaricales</taxon>
        <taxon>Pleurotineae</taxon>
        <taxon>Pleurotaceae</taxon>
        <taxon>Hohenbuehelia</taxon>
    </lineage>
</organism>
<proteinExistence type="predicted"/>
<evidence type="ECO:0008006" key="9">
    <source>
        <dbReference type="Google" id="ProtNLM"/>
    </source>
</evidence>
<dbReference type="Gene3D" id="1.20.1250.20">
    <property type="entry name" value="MFS general substrate transporter like domains"/>
    <property type="match status" value="1"/>
</dbReference>
<dbReference type="PANTHER" id="PTHR23503">
    <property type="entry name" value="SOLUTE CARRIER FAMILY 2"/>
    <property type="match status" value="1"/>
</dbReference>
<keyword evidence="5 6" id="KW-0472">Membrane</keyword>
<accession>A0ABR3IVD0</accession>
<feature type="transmembrane region" description="Helical" evidence="6">
    <location>
        <begin position="60"/>
        <end position="82"/>
    </location>
</feature>
<evidence type="ECO:0000256" key="3">
    <source>
        <dbReference type="ARBA" id="ARBA00022692"/>
    </source>
</evidence>
<evidence type="ECO:0000256" key="2">
    <source>
        <dbReference type="ARBA" id="ARBA00022448"/>
    </source>
</evidence>
<evidence type="ECO:0000256" key="4">
    <source>
        <dbReference type="ARBA" id="ARBA00022989"/>
    </source>
</evidence>
<dbReference type="EMBL" id="JASNQZ010000015">
    <property type="protein sequence ID" value="KAL0947271.1"/>
    <property type="molecule type" value="Genomic_DNA"/>
</dbReference>
<dbReference type="Pfam" id="PF00083">
    <property type="entry name" value="Sugar_tr"/>
    <property type="match status" value="1"/>
</dbReference>
<gene>
    <name evidence="7" type="ORF">HGRIS_013393</name>
</gene>
<comment type="caution">
    <text evidence="7">The sequence shown here is derived from an EMBL/GenBank/DDBJ whole genome shotgun (WGS) entry which is preliminary data.</text>
</comment>
<dbReference type="InterPro" id="IPR045263">
    <property type="entry name" value="GLUT"/>
</dbReference>
<feature type="transmembrane region" description="Helical" evidence="6">
    <location>
        <begin position="29"/>
        <end position="48"/>
    </location>
</feature>
<comment type="subcellular location">
    <subcellularLocation>
        <location evidence="1">Membrane</location>
    </subcellularLocation>
</comment>
<dbReference type="InterPro" id="IPR036259">
    <property type="entry name" value="MFS_trans_sf"/>
</dbReference>
<evidence type="ECO:0000256" key="5">
    <source>
        <dbReference type="ARBA" id="ARBA00023136"/>
    </source>
</evidence>
<reference evidence="8" key="1">
    <citation type="submission" date="2024-06" db="EMBL/GenBank/DDBJ databases">
        <title>Multi-omics analyses provide insights into the biosynthesis of the anticancer antibiotic pleurotin in Hohenbuehelia grisea.</title>
        <authorList>
            <person name="Weaver J.A."/>
            <person name="Alberti F."/>
        </authorList>
    </citation>
    <scope>NUCLEOTIDE SEQUENCE [LARGE SCALE GENOMIC DNA]</scope>
    <source>
        <strain evidence="8">T-177</strain>
    </source>
</reference>
<evidence type="ECO:0000313" key="8">
    <source>
        <dbReference type="Proteomes" id="UP001556367"/>
    </source>
</evidence>
<sequence length="118" mass="12428">MSIVGAVVSLFVVGYGINAGYAVLSSVAILTFVMSFAIGLGPVPFVMIPEVSPFHAVSALSSIGLSLNWVINFFVGLVFLPLRNLLSGGDPQSEGRVFYVFGLTLAVTATALLRAYKK</sequence>
<keyword evidence="8" id="KW-1185">Reference proteome</keyword>
<keyword evidence="4 6" id="KW-1133">Transmembrane helix</keyword>
<keyword evidence="2" id="KW-0813">Transport</keyword>
<protein>
    <recommendedName>
        <fullName evidence="9">Major facilitator superfamily (MFS) profile domain-containing protein</fullName>
    </recommendedName>
</protein>
<feature type="transmembrane region" description="Helical" evidence="6">
    <location>
        <begin position="97"/>
        <end position="116"/>
    </location>
</feature>
<evidence type="ECO:0000256" key="6">
    <source>
        <dbReference type="SAM" id="Phobius"/>
    </source>
</evidence>
<evidence type="ECO:0000313" key="7">
    <source>
        <dbReference type="EMBL" id="KAL0947271.1"/>
    </source>
</evidence>
<keyword evidence="3 6" id="KW-0812">Transmembrane</keyword>
<dbReference type="Proteomes" id="UP001556367">
    <property type="component" value="Unassembled WGS sequence"/>
</dbReference>
<dbReference type="PANTHER" id="PTHR23503:SF8">
    <property type="entry name" value="FACILITATED GLUCOSE TRANSPORTER PROTEIN 1"/>
    <property type="match status" value="1"/>
</dbReference>
<dbReference type="InterPro" id="IPR005828">
    <property type="entry name" value="MFS_sugar_transport-like"/>
</dbReference>